<dbReference type="OrthoDB" id="21214at2759"/>
<organism evidence="2">
    <name type="scientific">Trichophyton rubrum CBS 288.86</name>
    <dbReference type="NCBI Taxonomy" id="1215330"/>
    <lineage>
        <taxon>Eukaryota</taxon>
        <taxon>Fungi</taxon>
        <taxon>Dikarya</taxon>
        <taxon>Ascomycota</taxon>
        <taxon>Pezizomycotina</taxon>
        <taxon>Eurotiomycetes</taxon>
        <taxon>Eurotiomycetidae</taxon>
        <taxon>Onygenales</taxon>
        <taxon>Arthrodermataceae</taxon>
        <taxon>Trichophyton</taxon>
    </lineage>
</organism>
<accession>A0A022W3N6</accession>
<proteinExistence type="predicted"/>
<dbReference type="EMBL" id="KK207839">
    <property type="protein sequence ID" value="EZF52909.1"/>
    <property type="molecule type" value="Genomic_DNA"/>
</dbReference>
<reference evidence="2" key="1">
    <citation type="submission" date="2014-02" db="EMBL/GenBank/DDBJ databases">
        <title>The Genome Sequence of Trichophyton rubrum (morphotype fischeri) CBS 288.86.</title>
        <authorList>
            <consortium name="The Broad Institute Genomics Platform"/>
            <person name="Cuomo C.A."/>
            <person name="White T.C."/>
            <person name="Graser Y."/>
            <person name="Martinez-Rossi N."/>
            <person name="Heitman J."/>
            <person name="Young S.K."/>
            <person name="Zeng Q."/>
            <person name="Gargeya S."/>
            <person name="Abouelleil A."/>
            <person name="Alvarado L."/>
            <person name="Chapman S.B."/>
            <person name="Gainer-Dewar J."/>
            <person name="Goldberg J."/>
            <person name="Griggs A."/>
            <person name="Gujja S."/>
            <person name="Hansen M."/>
            <person name="Howarth C."/>
            <person name="Imamovic A."/>
            <person name="Larimer J."/>
            <person name="Martinez D."/>
            <person name="Murphy C."/>
            <person name="Pearson M.D."/>
            <person name="Persinoti G."/>
            <person name="Poon T."/>
            <person name="Priest M."/>
            <person name="Roberts A.D."/>
            <person name="Saif S."/>
            <person name="Shea T.D."/>
            <person name="Sykes S.N."/>
            <person name="Wortman J."/>
            <person name="Nusbaum C."/>
            <person name="Birren B."/>
        </authorList>
    </citation>
    <scope>NUCLEOTIDE SEQUENCE [LARGE SCALE GENOMIC DNA]</scope>
    <source>
        <strain evidence="2">CBS 288.86</strain>
    </source>
</reference>
<dbReference type="PANTHER" id="PTHR42040:SF1">
    <property type="entry name" value="INNER KINETOCHORE SUBUNIT FTA4"/>
    <property type="match status" value="1"/>
</dbReference>
<evidence type="ECO:0008006" key="3">
    <source>
        <dbReference type="Google" id="ProtNLM"/>
    </source>
</evidence>
<evidence type="ECO:0000313" key="2">
    <source>
        <dbReference type="EMBL" id="EZF52909.1"/>
    </source>
</evidence>
<dbReference type="Proteomes" id="UP000023758">
    <property type="component" value="Unassembled WGS sequence"/>
</dbReference>
<dbReference type="AlphaFoldDB" id="A0A022W3N6"/>
<name>A0A022W3N6_TRIRU</name>
<dbReference type="InterPro" id="IPR025207">
    <property type="entry name" value="Sim4_Fta4"/>
</dbReference>
<feature type="region of interest" description="Disordered" evidence="1">
    <location>
        <begin position="204"/>
        <end position="230"/>
    </location>
</feature>
<evidence type="ECO:0000256" key="1">
    <source>
        <dbReference type="SAM" id="MobiDB-lite"/>
    </source>
</evidence>
<sequence length="239" mass="27467">MSSTRTISEVKLGFLRDQIRVLSAPLSPSPDWREYGPATEDDIGEKAISEVLQKFNTLLKQHNRAVFSTQAIHHVSQQIERLYWDSISPEFGQEGSRQPDIDKGADLTNARNISKLPDEWLEDGVDEEDKSRYKFLRERLVKLDAERKKREDKLLQYKHLKSLLEPFEDPLNTIQPNLATRDGELGAELDRMRMLLAKVASKVGKIQSDTQNSEKKAEEEEEEAIMDTDDKLARLLDMT</sequence>
<dbReference type="Pfam" id="PF13093">
    <property type="entry name" value="FTA4"/>
    <property type="match status" value="1"/>
</dbReference>
<dbReference type="GO" id="GO:0031511">
    <property type="term" value="C:Mis6-Sim4 complex"/>
    <property type="evidence" value="ECO:0007669"/>
    <property type="project" value="InterPro"/>
</dbReference>
<protein>
    <recommendedName>
        <fullName evidence="3">Kinetochore protein fta4</fullName>
    </recommendedName>
</protein>
<dbReference type="PANTHER" id="PTHR42040">
    <property type="entry name" value="INNER KINETOCHORE SUBUNIT FTA4"/>
    <property type="match status" value="1"/>
</dbReference>
<gene>
    <name evidence="2" type="ORF">H103_04106</name>
</gene>
<dbReference type="HOGENOM" id="CLU_058478_1_0_1"/>